<feature type="compositionally biased region" description="Basic and acidic residues" evidence="4">
    <location>
        <begin position="194"/>
        <end position="205"/>
    </location>
</feature>
<feature type="domain" description="Homeobox" evidence="5">
    <location>
        <begin position="194"/>
        <end position="254"/>
    </location>
</feature>
<sequence length="307" mass="34278">MHITCNAPEASIERVHPSNEEGSITNPHRTAVGIYFLATHIQDLLRGTLSTIFKRAQPRTCKADFTVTHHYVFISPKSRFILLVSAIFDFISEETPESRYEMSSPCSASVCSDDTSPATPSLLDRLIAESAHTWKPCGKPLVINVYGLLEERLLRALGLPEEAQRVAKRRLREEVEYVKGAKQSKSSDGTSDGEGEKRTKITFTDEQRKILEEHFGRSTCLTQETKDAVAAKTGLTHSQIVSWFHRKRKASRDVSAMKVRDDDTKIQEASTIDENVNPKDKNSQEEDKATNITGQGATAKDQDVDTN</sequence>
<proteinExistence type="predicted"/>
<dbReference type="AlphaFoldDB" id="A0AA39LUK1"/>
<dbReference type="CDD" id="cd00086">
    <property type="entry name" value="homeodomain"/>
    <property type="match status" value="1"/>
</dbReference>
<dbReference type="GO" id="GO:0005634">
    <property type="term" value="C:nucleus"/>
    <property type="evidence" value="ECO:0007669"/>
    <property type="project" value="UniProtKB-SubCell"/>
</dbReference>
<dbReference type="InterPro" id="IPR001356">
    <property type="entry name" value="HD"/>
</dbReference>
<feature type="region of interest" description="Disordered" evidence="4">
    <location>
        <begin position="177"/>
        <end position="205"/>
    </location>
</feature>
<feature type="compositionally biased region" description="Basic and acidic residues" evidence="4">
    <location>
        <begin position="276"/>
        <end position="289"/>
    </location>
</feature>
<keyword evidence="2 3" id="KW-0539">Nucleus</keyword>
<feature type="region of interest" description="Disordered" evidence="4">
    <location>
        <begin position="251"/>
        <end position="307"/>
    </location>
</feature>
<evidence type="ECO:0000313" key="7">
    <source>
        <dbReference type="Proteomes" id="UP001175271"/>
    </source>
</evidence>
<dbReference type="PROSITE" id="PS50071">
    <property type="entry name" value="HOMEOBOX_2"/>
    <property type="match status" value="1"/>
</dbReference>
<dbReference type="SUPFAM" id="SSF46689">
    <property type="entry name" value="Homeodomain-like"/>
    <property type="match status" value="1"/>
</dbReference>
<comment type="caution">
    <text evidence="6">The sequence shown here is derived from an EMBL/GenBank/DDBJ whole genome shotgun (WGS) entry which is preliminary data.</text>
</comment>
<evidence type="ECO:0000259" key="5">
    <source>
        <dbReference type="PROSITE" id="PS50071"/>
    </source>
</evidence>
<evidence type="ECO:0000256" key="3">
    <source>
        <dbReference type="RuleBase" id="RU000682"/>
    </source>
</evidence>
<dbReference type="SMART" id="SM00389">
    <property type="entry name" value="HOX"/>
    <property type="match status" value="1"/>
</dbReference>
<name>A0AA39LUK1_9BILA</name>
<organism evidence="6 7">
    <name type="scientific">Steinernema hermaphroditum</name>
    <dbReference type="NCBI Taxonomy" id="289476"/>
    <lineage>
        <taxon>Eukaryota</taxon>
        <taxon>Metazoa</taxon>
        <taxon>Ecdysozoa</taxon>
        <taxon>Nematoda</taxon>
        <taxon>Chromadorea</taxon>
        <taxon>Rhabditida</taxon>
        <taxon>Tylenchina</taxon>
        <taxon>Panagrolaimomorpha</taxon>
        <taxon>Strongyloidoidea</taxon>
        <taxon>Steinernematidae</taxon>
        <taxon>Steinernema</taxon>
    </lineage>
</organism>
<dbReference type="GO" id="GO:0003677">
    <property type="term" value="F:DNA binding"/>
    <property type="evidence" value="ECO:0007669"/>
    <property type="project" value="UniProtKB-UniRule"/>
</dbReference>
<accession>A0AA39LUK1</accession>
<dbReference type="Proteomes" id="UP001175271">
    <property type="component" value="Unassembled WGS sequence"/>
</dbReference>
<feature type="region of interest" description="Disordered" evidence="4">
    <location>
        <begin position="1"/>
        <end position="25"/>
    </location>
</feature>
<protein>
    <recommendedName>
        <fullName evidence="5">Homeobox domain-containing protein</fullName>
    </recommendedName>
</protein>
<reference evidence="6" key="1">
    <citation type="submission" date="2023-06" db="EMBL/GenBank/DDBJ databases">
        <title>Genomic analysis of the entomopathogenic nematode Steinernema hermaphroditum.</title>
        <authorList>
            <person name="Schwarz E.M."/>
            <person name="Heppert J.K."/>
            <person name="Baniya A."/>
            <person name="Schwartz H.T."/>
            <person name="Tan C.-H."/>
            <person name="Antoshechkin I."/>
            <person name="Sternberg P.W."/>
            <person name="Goodrich-Blair H."/>
            <person name="Dillman A.R."/>
        </authorList>
    </citation>
    <scope>NUCLEOTIDE SEQUENCE</scope>
    <source>
        <strain evidence="6">PS9179</strain>
        <tissue evidence="6">Whole animal</tissue>
    </source>
</reference>
<keyword evidence="2 3" id="KW-0238">DNA-binding</keyword>
<keyword evidence="7" id="KW-1185">Reference proteome</keyword>
<keyword evidence="2 3" id="KW-0371">Homeobox</keyword>
<gene>
    <name evidence="6" type="ORF">QR680_004995</name>
</gene>
<evidence type="ECO:0000313" key="6">
    <source>
        <dbReference type="EMBL" id="KAK0410177.1"/>
    </source>
</evidence>
<evidence type="ECO:0000256" key="2">
    <source>
        <dbReference type="PROSITE-ProRule" id="PRU00108"/>
    </source>
</evidence>
<dbReference type="EMBL" id="JAUCMV010000003">
    <property type="protein sequence ID" value="KAK0410177.1"/>
    <property type="molecule type" value="Genomic_DNA"/>
</dbReference>
<dbReference type="Gene3D" id="1.10.10.60">
    <property type="entry name" value="Homeodomain-like"/>
    <property type="match status" value="1"/>
</dbReference>
<comment type="subcellular location">
    <subcellularLocation>
        <location evidence="1 2 3">Nucleus</location>
    </subcellularLocation>
</comment>
<evidence type="ECO:0000256" key="4">
    <source>
        <dbReference type="SAM" id="MobiDB-lite"/>
    </source>
</evidence>
<feature type="DNA-binding region" description="Homeobox" evidence="2">
    <location>
        <begin position="196"/>
        <end position="255"/>
    </location>
</feature>
<dbReference type="Pfam" id="PF00046">
    <property type="entry name" value="Homeodomain"/>
    <property type="match status" value="1"/>
</dbReference>
<evidence type="ECO:0000256" key="1">
    <source>
        <dbReference type="ARBA" id="ARBA00004123"/>
    </source>
</evidence>
<dbReference type="InterPro" id="IPR009057">
    <property type="entry name" value="Homeodomain-like_sf"/>
</dbReference>